<dbReference type="Pfam" id="PF20212">
    <property type="entry name" value="DUF6572"/>
    <property type="match status" value="1"/>
</dbReference>
<dbReference type="Proteomes" id="UP000255326">
    <property type="component" value="Unassembled WGS sequence"/>
</dbReference>
<name>A0A370G8N1_9BACI</name>
<evidence type="ECO:0000313" key="2">
    <source>
        <dbReference type="Proteomes" id="UP000255326"/>
    </source>
</evidence>
<reference evidence="1 2" key="1">
    <citation type="submission" date="2018-07" db="EMBL/GenBank/DDBJ databases">
        <title>Genomic Encyclopedia of Type Strains, Phase IV (KMG-IV): sequencing the most valuable type-strain genomes for metagenomic binning, comparative biology and taxonomic classification.</title>
        <authorList>
            <person name="Goeker M."/>
        </authorList>
    </citation>
    <scope>NUCLEOTIDE SEQUENCE [LARGE SCALE GENOMIC DNA]</scope>
    <source>
        <strain evidence="1 2">DSM 25281</strain>
    </source>
</reference>
<evidence type="ECO:0000313" key="1">
    <source>
        <dbReference type="EMBL" id="RDI38383.1"/>
    </source>
</evidence>
<comment type="caution">
    <text evidence="1">The sequence shown here is derived from an EMBL/GenBank/DDBJ whole genome shotgun (WGS) entry which is preliminary data.</text>
</comment>
<keyword evidence="2" id="KW-1185">Reference proteome</keyword>
<dbReference type="OrthoDB" id="2229810at2"/>
<proteinExistence type="predicted"/>
<protein>
    <submittedName>
        <fullName evidence="1">Uncharacterized protein</fullName>
    </submittedName>
</protein>
<dbReference type="AlphaFoldDB" id="A0A370G8N1"/>
<dbReference type="RefSeq" id="WP_114746944.1">
    <property type="nucleotide sequence ID" value="NZ_QQAY01000018.1"/>
</dbReference>
<organism evidence="1 2">
    <name type="scientific">Falsibacillus pallidus</name>
    <dbReference type="NCBI Taxonomy" id="493781"/>
    <lineage>
        <taxon>Bacteria</taxon>
        <taxon>Bacillati</taxon>
        <taxon>Bacillota</taxon>
        <taxon>Bacilli</taxon>
        <taxon>Bacillales</taxon>
        <taxon>Bacillaceae</taxon>
        <taxon>Falsibacillus</taxon>
    </lineage>
</organism>
<accession>A0A370G8N1</accession>
<dbReference type="InterPro" id="IPR046702">
    <property type="entry name" value="DUF6572"/>
</dbReference>
<sequence length="108" mass="12263">MSIEDKDKIDSIGINKETGIVTLALTDHLDWSNEYEHLVLLQDKINLYVSFLESGEVYESYPQAKGKNFEIKIFSKFDLTENALEFLNVAYSTVKEAGFNLSFEVSGD</sequence>
<dbReference type="EMBL" id="QQAY01000018">
    <property type="protein sequence ID" value="RDI38383.1"/>
    <property type="molecule type" value="Genomic_DNA"/>
</dbReference>
<gene>
    <name evidence="1" type="ORF">DFR59_1183</name>
</gene>